<dbReference type="Proteomes" id="UP000540423">
    <property type="component" value="Unassembled WGS sequence"/>
</dbReference>
<dbReference type="EMBL" id="JACHEM010000005">
    <property type="protein sequence ID" value="MBB6436002.1"/>
    <property type="molecule type" value="Genomic_DNA"/>
</dbReference>
<protein>
    <submittedName>
        <fullName evidence="1">Uncharacterized protein</fullName>
    </submittedName>
</protein>
<evidence type="ECO:0000313" key="1">
    <source>
        <dbReference type="EMBL" id="MBB6436002.1"/>
    </source>
</evidence>
<evidence type="ECO:0000313" key="2">
    <source>
        <dbReference type="Proteomes" id="UP000540423"/>
    </source>
</evidence>
<dbReference type="AlphaFoldDB" id="A0A7X0LPI5"/>
<comment type="caution">
    <text evidence="1">The sequence shown here is derived from an EMBL/GenBank/DDBJ whole genome shotgun (WGS) entry which is preliminary data.</text>
</comment>
<proteinExistence type="predicted"/>
<dbReference type="RefSeq" id="WP_260421597.1">
    <property type="nucleotide sequence ID" value="NZ_BNBN01000005.1"/>
</dbReference>
<keyword evidence="2" id="KW-1185">Reference proteome</keyword>
<organism evidence="1 2">
    <name type="scientific">Streptomyces candidus</name>
    <dbReference type="NCBI Taxonomy" id="67283"/>
    <lineage>
        <taxon>Bacteria</taxon>
        <taxon>Bacillati</taxon>
        <taxon>Actinomycetota</taxon>
        <taxon>Actinomycetes</taxon>
        <taxon>Kitasatosporales</taxon>
        <taxon>Streptomycetaceae</taxon>
        <taxon>Streptomyces</taxon>
    </lineage>
</organism>
<gene>
    <name evidence="1" type="ORF">HNQ79_002465</name>
</gene>
<accession>A0A7X0LPI5</accession>
<name>A0A7X0LPI5_9ACTN</name>
<reference evidence="1 2" key="1">
    <citation type="submission" date="2020-08" db="EMBL/GenBank/DDBJ databases">
        <title>Genomic Encyclopedia of Type Strains, Phase IV (KMG-IV): sequencing the most valuable type-strain genomes for metagenomic binning, comparative biology and taxonomic classification.</title>
        <authorList>
            <person name="Goeker M."/>
        </authorList>
    </citation>
    <scope>NUCLEOTIDE SEQUENCE [LARGE SCALE GENOMIC DNA]</scope>
    <source>
        <strain evidence="1 2">DSM 40141</strain>
    </source>
</reference>
<sequence length="44" mass="4684">MTVCWMRRLAAGLKEKSLRATLHGLVTLELAGALDAATAEMPVS</sequence>